<dbReference type="AlphaFoldDB" id="A0A2C9LN78"/>
<evidence type="ECO:0000256" key="2">
    <source>
        <dbReference type="ARBA" id="ARBA00006843"/>
    </source>
</evidence>
<accession>A0A2C9LN78</accession>
<evidence type="ECO:0000256" key="4">
    <source>
        <dbReference type="ARBA" id="ARBA00022989"/>
    </source>
</evidence>
<evidence type="ECO:0000313" key="7">
    <source>
        <dbReference type="EnsemblMetazoa" id="BGLB032920-PA"/>
    </source>
</evidence>
<sequence>MSVEMRDRPVRDYICLSIFATLCCCWPLGIWAIIESRRARKLASEGRHADAQKSSRCALYLVIASIILGTILITVFIVYRVAIAKPHYKQEYNDP</sequence>
<comment type="subcellular location">
    <subcellularLocation>
        <location evidence="1">Membrane</location>
    </subcellularLocation>
</comment>
<evidence type="ECO:0000256" key="6">
    <source>
        <dbReference type="SAM" id="Phobius"/>
    </source>
</evidence>
<keyword evidence="4 6" id="KW-1133">Transmembrane helix</keyword>
<organism evidence="7 8">
    <name type="scientific">Biomphalaria glabrata</name>
    <name type="common">Bloodfluke planorb</name>
    <name type="synonym">Freshwater snail</name>
    <dbReference type="NCBI Taxonomy" id="6526"/>
    <lineage>
        <taxon>Eukaryota</taxon>
        <taxon>Metazoa</taxon>
        <taxon>Spiralia</taxon>
        <taxon>Lophotrochozoa</taxon>
        <taxon>Mollusca</taxon>
        <taxon>Gastropoda</taxon>
        <taxon>Heterobranchia</taxon>
        <taxon>Euthyneura</taxon>
        <taxon>Panpulmonata</taxon>
        <taxon>Hygrophila</taxon>
        <taxon>Lymnaeoidea</taxon>
        <taxon>Planorbidae</taxon>
        <taxon>Biomphalaria</taxon>
    </lineage>
</organism>
<dbReference type="GO" id="GO:0016020">
    <property type="term" value="C:membrane"/>
    <property type="evidence" value="ECO:0007669"/>
    <property type="project" value="UniProtKB-SubCell"/>
</dbReference>
<proteinExistence type="inferred from homology"/>
<evidence type="ECO:0000256" key="5">
    <source>
        <dbReference type="ARBA" id="ARBA00023136"/>
    </source>
</evidence>
<feature type="transmembrane region" description="Helical" evidence="6">
    <location>
        <begin position="58"/>
        <end position="79"/>
    </location>
</feature>
<dbReference type="PANTHER" id="PTHR14948:SF25">
    <property type="entry name" value="DUF4190 DOMAIN-CONTAINING PROTEIN"/>
    <property type="match status" value="1"/>
</dbReference>
<evidence type="ECO:0000313" key="8">
    <source>
        <dbReference type="Proteomes" id="UP000076420"/>
    </source>
</evidence>
<keyword evidence="5 6" id="KW-0472">Membrane</keyword>
<reference evidence="7" key="1">
    <citation type="submission" date="2020-05" db="UniProtKB">
        <authorList>
            <consortium name="EnsemblMetazoa"/>
        </authorList>
    </citation>
    <scope>IDENTIFICATION</scope>
    <source>
        <strain evidence="7">BB02</strain>
    </source>
</reference>
<comment type="similarity">
    <text evidence="2">Belongs to the CD225/Dispanin family.</text>
</comment>
<evidence type="ECO:0000256" key="1">
    <source>
        <dbReference type="ARBA" id="ARBA00004370"/>
    </source>
</evidence>
<dbReference type="KEGG" id="bgt:106061072"/>
<dbReference type="PANTHER" id="PTHR14948">
    <property type="entry name" value="NG5"/>
    <property type="match status" value="1"/>
</dbReference>
<evidence type="ECO:0000256" key="3">
    <source>
        <dbReference type="ARBA" id="ARBA00022692"/>
    </source>
</evidence>
<dbReference type="InterPro" id="IPR007593">
    <property type="entry name" value="CD225/Dispanin_fam"/>
</dbReference>
<dbReference type="EnsemblMetazoa" id="BGLB032920-RA">
    <property type="protein sequence ID" value="BGLB032920-PA"/>
    <property type="gene ID" value="BGLB032920"/>
</dbReference>
<feature type="transmembrane region" description="Helical" evidence="6">
    <location>
        <begin position="12"/>
        <end position="34"/>
    </location>
</feature>
<dbReference type="Pfam" id="PF04505">
    <property type="entry name" value="CD225"/>
    <property type="match status" value="1"/>
</dbReference>
<protein>
    <submittedName>
        <fullName evidence="7">Uncharacterized protein</fullName>
    </submittedName>
</protein>
<keyword evidence="3 6" id="KW-0812">Transmembrane</keyword>
<dbReference type="VEuPathDB" id="VectorBase:BGLAX_043574"/>
<name>A0A2C9LN78_BIOGL</name>
<dbReference type="VEuPathDB" id="VectorBase:BGLB032920"/>
<dbReference type="Proteomes" id="UP000076420">
    <property type="component" value="Unassembled WGS sequence"/>
</dbReference>
<gene>
    <name evidence="7" type="primary">106061072</name>
</gene>
<dbReference type="InterPro" id="IPR051423">
    <property type="entry name" value="CD225/Dispanin"/>
</dbReference>